<evidence type="ECO:0000313" key="3">
    <source>
        <dbReference type="Proteomes" id="UP000664914"/>
    </source>
</evidence>
<gene>
    <name evidence="2" type="ORF">HRJ34_11100</name>
</gene>
<evidence type="ECO:0008006" key="4">
    <source>
        <dbReference type="Google" id="ProtNLM"/>
    </source>
</evidence>
<dbReference type="SUPFAM" id="SSF51338">
    <property type="entry name" value="Composite domain of metallo-dependent hydrolases"/>
    <property type="match status" value="1"/>
</dbReference>
<accession>A0A975D6U8</accession>
<sequence length="144" mass="15253">MPETPAAAHLSWRRLATLAAALAASALTPLPAVAQSLVIDHVTVVDTRSGKLARDRAVVIEGQHIVRVARGGSVKGAARTVDATGKFVVPGYLDMHAHPLTASARDASLALMTSYGVTGYSSLGRVPIFDGHHRRRRSMPLWLG</sequence>
<feature type="signal peptide" evidence="1">
    <location>
        <begin position="1"/>
        <end position="34"/>
    </location>
</feature>
<protein>
    <recommendedName>
        <fullName evidence="4">Amidohydrolase 3 domain-containing protein</fullName>
    </recommendedName>
</protein>
<dbReference type="RefSeq" id="WP_208634128.1">
    <property type="nucleotide sequence ID" value="NZ_CP059319.1"/>
</dbReference>
<dbReference type="Proteomes" id="UP000664914">
    <property type="component" value="Chromosome"/>
</dbReference>
<keyword evidence="1" id="KW-0732">Signal</keyword>
<reference evidence="2" key="1">
    <citation type="submission" date="2020-07" db="EMBL/GenBank/DDBJ databases">
        <authorList>
            <person name="Camacho E."/>
        </authorList>
    </citation>
    <scope>NUCLEOTIDE SEQUENCE</scope>
    <source>
        <strain evidence="2">MPO218</strain>
    </source>
</reference>
<dbReference type="InterPro" id="IPR011059">
    <property type="entry name" value="Metal-dep_hydrolase_composite"/>
</dbReference>
<dbReference type="AlphaFoldDB" id="A0A975D6U8"/>
<evidence type="ECO:0000256" key="1">
    <source>
        <dbReference type="SAM" id="SignalP"/>
    </source>
</evidence>
<dbReference type="Gene3D" id="2.30.40.10">
    <property type="entry name" value="Urease, subunit C, domain 1"/>
    <property type="match status" value="1"/>
</dbReference>
<feature type="chain" id="PRO_5038021136" description="Amidohydrolase 3 domain-containing protein" evidence="1">
    <location>
        <begin position="35"/>
        <end position="144"/>
    </location>
</feature>
<proteinExistence type="predicted"/>
<reference evidence="2" key="2">
    <citation type="submission" date="2021-04" db="EMBL/GenBank/DDBJ databases">
        <title>Isolation and genomic analysis of the ibuprofen-degrading bacterium Sphingomonas strain MPO218.</title>
        <authorList>
            <person name="Aulestia M."/>
            <person name="Flores A."/>
            <person name="Mangas E.L."/>
            <person name="Perez-Pulido A.J."/>
            <person name="Santero E."/>
            <person name="Camacho E.M."/>
        </authorList>
    </citation>
    <scope>NUCLEOTIDE SEQUENCE</scope>
    <source>
        <strain evidence="2">MPO218</strain>
    </source>
</reference>
<name>A0A975D6U8_9SPHN</name>
<dbReference type="EMBL" id="CP059319">
    <property type="protein sequence ID" value="QTH24002.1"/>
    <property type="molecule type" value="Genomic_DNA"/>
</dbReference>
<organism evidence="2 3">
    <name type="scientific">Rhizorhabdus wittichii</name>
    <dbReference type="NCBI Taxonomy" id="160791"/>
    <lineage>
        <taxon>Bacteria</taxon>
        <taxon>Pseudomonadati</taxon>
        <taxon>Pseudomonadota</taxon>
        <taxon>Alphaproteobacteria</taxon>
        <taxon>Sphingomonadales</taxon>
        <taxon>Sphingomonadaceae</taxon>
        <taxon>Rhizorhabdus</taxon>
    </lineage>
</organism>
<evidence type="ECO:0000313" key="2">
    <source>
        <dbReference type="EMBL" id="QTH24002.1"/>
    </source>
</evidence>
<dbReference type="GO" id="GO:0016810">
    <property type="term" value="F:hydrolase activity, acting on carbon-nitrogen (but not peptide) bonds"/>
    <property type="evidence" value="ECO:0007669"/>
    <property type="project" value="InterPro"/>
</dbReference>